<dbReference type="InterPro" id="IPR052021">
    <property type="entry name" value="Type-I_RS_S_subunit"/>
</dbReference>
<feature type="domain" description="Type I restriction modification DNA specificity" evidence="4">
    <location>
        <begin position="50"/>
        <end position="205"/>
    </location>
</feature>
<dbReference type="Gene3D" id="3.90.220.20">
    <property type="entry name" value="DNA methylase specificity domains"/>
    <property type="match status" value="2"/>
</dbReference>
<dbReference type="GO" id="GO:0003677">
    <property type="term" value="F:DNA binding"/>
    <property type="evidence" value="ECO:0007669"/>
    <property type="project" value="UniProtKB-KW"/>
</dbReference>
<keyword evidence="2" id="KW-0680">Restriction system</keyword>
<reference evidence="5 6" key="1">
    <citation type="journal article" date="2018" name="Aquat. Microb. Ecol.">
        <title>Gammaproteobacterial methanotrophs dominate.</title>
        <authorList>
            <person name="Rissanen A.J."/>
            <person name="Saarenheimo J."/>
            <person name="Tiirola M."/>
            <person name="Peura S."/>
            <person name="Aalto S.L."/>
            <person name="Karvinen A."/>
            <person name="Nykanen H."/>
        </authorList>
    </citation>
    <scope>NUCLEOTIDE SEQUENCE [LARGE SCALE GENOMIC DNA]</scope>
    <source>
        <strain evidence="5">AMbin10</strain>
    </source>
</reference>
<comment type="caution">
    <text evidence="5">The sequence shown here is derived from an EMBL/GenBank/DDBJ whole genome shotgun (WGS) entry which is preliminary data.</text>
</comment>
<evidence type="ECO:0000313" key="5">
    <source>
        <dbReference type="EMBL" id="PZN85335.1"/>
    </source>
</evidence>
<evidence type="ECO:0000256" key="2">
    <source>
        <dbReference type="ARBA" id="ARBA00022747"/>
    </source>
</evidence>
<dbReference type="InterPro" id="IPR000055">
    <property type="entry name" value="Restrct_endonuc_typeI_TRD"/>
</dbReference>
<proteinExistence type="inferred from homology"/>
<gene>
    <name evidence="5" type="ORF">DM484_01615</name>
</gene>
<dbReference type="Pfam" id="PF01420">
    <property type="entry name" value="Methylase_S"/>
    <property type="match status" value="1"/>
</dbReference>
<name>A0A2W4RN65_9GAMM</name>
<dbReference type="InterPro" id="IPR044946">
    <property type="entry name" value="Restrct_endonuc_typeI_TRD_sf"/>
</dbReference>
<dbReference type="AlphaFoldDB" id="A0A2W4RN65"/>
<dbReference type="CDD" id="cd17261">
    <property type="entry name" value="RMtype1_S_EcoKI-TRD2-CR2_like"/>
    <property type="match status" value="1"/>
</dbReference>
<keyword evidence="3" id="KW-0238">DNA-binding</keyword>
<accession>A0A2W4RN65</accession>
<evidence type="ECO:0000256" key="1">
    <source>
        <dbReference type="ARBA" id="ARBA00010923"/>
    </source>
</evidence>
<evidence type="ECO:0000256" key="3">
    <source>
        <dbReference type="ARBA" id="ARBA00023125"/>
    </source>
</evidence>
<dbReference type="PANTHER" id="PTHR30408">
    <property type="entry name" value="TYPE-1 RESTRICTION ENZYME ECOKI SPECIFICITY PROTEIN"/>
    <property type="match status" value="1"/>
</dbReference>
<dbReference type="GO" id="GO:0009307">
    <property type="term" value="P:DNA restriction-modification system"/>
    <property type="evidence" value="ECO:0007669"/>
    <property type="project" value="UniProtKB-KW"/>
</dbReference>
<comment type="similarity">
    <text evidence="1">Belongs to the type-I restriction system S methylase family.</text>
</comment>
<dbReference type="Gene3D" id="1.10.287.1120">
    <property type="entry name" value="Bipartite methylase S protein"/>
    <property type="match status" value="1"/>
</dbReference>
<evidence type="ECO:0000259" key="4">
    <source>
        <dbReference type="Pfam" id="PF01420"/>
    </source>
</evidence>
<dbReference type="Proteomes" id="UP000249396">
    <property type="component" value="Unassembled WGS sequence"/>
</dbReference>
<organism evidence="5 6">
    <name type="scientific">Candidatus Methylumidiphilus alinenensis</name>
    <dbReference type="NCBI Taxonomy" id="2202197"/>
    <lineage>
        <taxon>Bacteria</taxon>
        <taxon>Pseudomonadati</taxon>
        <taxon>Pseudomonadota</taxon>
        <taxon>Gammaproteobacteria</taxon>
        <taxon>Methylococcales</taxon>
        <taxon>Candidatus Methylumidiphilus</taxon>
    </lineage>
</organism>
<evidence type="ECO:0000313" key="6">
    <source>
        <dbReference type="Proteomes" id="UP000249396"/>
    </source>
</evidence>
<dbReference type="SUPFAM" id="SSF116734">
    <property type="entry name" value="DNA methylase specificity domain"/>
    <property type="match status" value="2"/>
</dbReference>
<sequence>MTAFLARQDLCITMSAERGNDKLGDFVNERQAFTPVVQHSSPRLKYLLSEVFSGGTPDTNNEEYWTDDVSGIAWVAIGDMSGRERVEVTQKKITIEGAQSKRLTILPVGTLIYSMYASVGHVAELAIQSTINQALLGFKFIDGVSKNYIKWYLRHLQIEILEEVNSNTQDNLNAEKVLNFRIHLPLYAEQEKIASILENAIAKIDALLFQKRQLIYLLAEKRRALITQAVTKGLDSSVQMKDSGISWLGEIPAHWQLTRLRFLLDNIEQGWSPQSDNFPASLDEWGVVKAGCVNGWTLNENENKRLPSDLIPIQEYEIKSGDILMSRANTTELLGSAVLVENVRPKLLLCDKIYRLKIKPESPINKQFLVFVLRSAFGRYQLEREATGASNSMQNIGQEIVTNCWIPFPPPDEQQHIVNHVKEVYARIDALWQATERTIKLLQERRSALISDAVTGKISFESMGSTTEASHEN</sequence>
<protein>
    <recommendedName>
        <fullName evidence="4">Type I restriction modification DNA specificity domain-containing protein</fullName>
    </recommendedName>
</protein>
<dbReference type="EMBL" id="QJPH01000126">
    <property type="protein sequence ID" value="PZN85335.1"/>
    <property type="molecule type" value="Genomic_DNA"/>
</dbReference>
<dbReference type="PANTHER" id="PTHR30408:SF12">
    <property type="entry name" value="TYPE I RESTRICTION ENZYME MJAVIII SPECIFICITY SUBUNIT"/>
    <property type="match status" value="1"/>
</dbReference>